<gene>
    <name evidence="2" type="ORF">PsYK624_166200</name>
</gene>
<feature type="region of interest" description="Disordered" evidence="1">
    <location>
        <begin position="82"/>
        <end position="114"/>
    </location>
</feature>
<feature type="compositionally biased region" description="Low complexity" evidence="1">
    <location>
        <begin position="15"/>
        <end position="24"/>
    </location>
</feature>
<dbReference type="Proteomes" id="UP000703269">
    <property type="component" value="Unassembled WGS sequence"/>
</dbReference>
<evidence type="ECO:0000256" key="1">
    <source>
        <dbReference type="SAM" id="MobiDB-lite"/>
    </source>
</evidence>
<proteinExistence type="predicted"/>
<evidence type="ECO:0000313" key="2">
    <source>
        <dbReference type="EMBL" id="GJF00335.1"/>
    </source>
</evidence>
<feature type="compositionally biased region" description="Pro residues" evidence="1">
    <location>
        <begin position="25"/>
        <end position="37"/>
    </location>
</feature>
<dbReference type="AlphaFoldDB" id="A0A9P3GTF0"/>
<dbReference type="OrthoDB" id="10639624at2759"/>
<name>A0A9P3GTF0_9APHY</name>
<comment type="caution">
    <text evidence="2">The sequence shown here is derived from an EMBL/GenBank/DDBJ whole genome shotgun (WGS) entry which is preliminary data.</text>
</comment>
<feature type="region of interest" description="Disordered" evidence="1">
    <location>
        <begin position="1"/>
        <end position="47"/>
    </location>
</feature>
<evidence type="ECO:0000313" key="3">
    <source>
        <dbReference type="Proteomes" id="UP000703269"/>
    </source>
</evidence>
<keyword evidence="3" id="KW-1185">Reference proteome</keyword>
<dbReference type="EMBL" id="BPQB01000146">
    <property type="protein sequence ID" value="GJF00335.1"/>
    <property type="molecule type" value="Genomic_DNA"/>
</dbReference>
<sequence>MSTPTKPPAWIEHLSGPSHGRSSPPRSPSPRSHPNPWPAGWKPSTRKCSTLSITSLPSVSSGTSDYMASLLYNCDDDGRTNSCDDPSPSCDATPRAERDPGAPLIDHTGEKGYVEPDTPEEVYIAAQPATADAGPDPLWVLVWETGNVVRVVRSRHGLPASNVRLARAAPRGAAFVYMTHTREIVAGTKDLRHIHMERFSVGRLAPEQRAQLIETALGTAVWPCSHREWVENVVDKACERGILDASAVAAAGAQMQKCQAYL</sequence>
<reference evidence="2 3" key="1">
    <citation type="submission" date="2021-08" db="EMBL/GenBank/DDBJ databases">
        <title>Draft Genome Sequence of Phanerochaete sordida strain YK-624.</title>
        <authorList>
            <person name="Mori T."/>
            <person name="Dohra H."/>
            <person name="Suzuki T."/>
            <person name="Kawagishi H."/>
            <person name="Hirai H."/>
        </authorList>
    </citation>
    <scope>NUCLEOTIDE SEQUENCE [LARGE SCALE GENOMIC DNA]</scope>
    <source>
        <strain evidence="2 3">YK-624</strain>
    </source>
</reference>
<organism evidence="2 3">
    <name type="scientific">Phanerochaete sordida</name>
    <dbReference type="NCBI Taxonomy" id="48140"/>
    <lineage>
        <taxon>Eukaryota</taxon>
        <taxon>Fungi</taxon>
        <taxon>Dikarya</taxon>
        <taxon>Basidiomycota</taxon>
        <taxon>Agaricomycotina</taxon>
        <taxon>Agaricomycetes</taxon>
        <taxon>Polyporales</taxon>
        <taxon>Phanerochaetaceae</taxon>
        <taxon>Phanerochaete</taxon>
    </lineage>
</organism>
<protein>
    <submittedName>
        <fullName evidence="2">Uncharacterized protein</fullName>
    </submittedName>
</protein>
<accession>A0A9P3GTF0</accession>